<organism evidence="2 3">
    <name type="scientific">Blastomyces percursus</name>
    <dbReference type="NCBI Taxonomy" id="1658174"/>
    <lineage>
        <taxon>Eukaryota</taxon>
        <taxon>Fungi</taxon>
        <taxon>Dikarya</taxon>
        <taxon>Ascomycota</taxon>
        <taxon>Pezizomycotina</taxon>
        <taxon>Eurotiomycetes</taxon>
        <taxon>Eurotiomycetidae</taxon>
        <taxon>Onygenales</taxon>
        <taxon>Ajellomycetaceae</taxon>
        <taxon>Blastomyces</taxon>
    </lineage>
</organism>
<dbReference type="Proteomes" id="UP000242791">
    <property type="component" value="Unassembled WGS sequence"/>
</dbReference>
<dbReference type="AlphaFoldDB" id="A0A1J9QI24"/>
<accession>A0A1J9QI24</accession>
<feature type="compositionally biased region" description="Basic and acidic residues" evidence="1">
    <location>
        <begin position="1"/>
        <end position="20"/>
    </location>
</feature>
<sequence length="287" mass="30964">MTPSLREHAAAHEIPGRILDDELLQSPELTRIESSNCGTTSVPVPTPAPSRSVDSEPGSSPENPIDLEDSTDQEHDTQPQCKYREASPLGGDTERDSDSETVDGRNSKATSAWNLEKESQAQPQLGHSQQDPPGQRQRRSMQANVSFPNTVGCRGHTLTNTGCLSSAGSDKENVEPSSPQAIPTELADNVSGDGPSKDAHATVSDSFAPRLEPDGPHILLHREAGDGRLEFLVWAPIWRSEGDVANVAPDQLKRYKERLDVGGLPAGPLRRESEQGPLFQSLGDHYG</sequence>
<feature type="compositionally biased region" description="Basic and acidic residues" evidence="1">
    <location>
        <begin position="92"/>
        <end position="106"/>
    </location>
</feature>
<evidence type="ECO:0000313" key="3">
    <source>
        <dbReference type="Proteomes" id="UP000242791"/>
    </source>
</evidence>
<feature type="compositionally biased region" description="Polar residues" evidence="1">
    <location>
        <begin position="157"/>
        <end position="168"/>
    </location>
</feature>
<dbReference type="OrthoDB" id="4186102at2759"/>
<evidence type="ECO:0000256" key="1">
    <source>
        <dbReference type="SAM" id="MobiDB-lite"/>
    </source>
</evidence>
<feature type="compositionally biased region" description="Polar residues" evidence="1">
    <location>
        <begin position="120"/>
        <end position="132"/>
    </location>
</feature>
<feature type="region of interest" description="Disordered" evidence="1">
    <location>
        <begin position="261"/>
        <end position="287"/>
    </location>
</feature>
<comment type="caution">
    <text evidence="2">The sequence shown here is derived from an EMBL/GenBank/DDBJ whole genome shotgun (WGS) entry which is preliminary data.</text>
</comment>
<gene>
    <name evidence="2" type="ORF">ACJ73_00117</name>
</gene>
<dbReference type="VEuPathDB" id="FungiDB:ACJ73_00117"/>
<evidence type="ECO:0000313" key="2">
    <source>
        <dbReference type="EMBL" id="OJD28486.1"/>
    </source>
</evidence>
<protein>
    <submittedName>
        <fullName evidence="2">Uncharacterized protein</fullName>
    </submittedName>
</protein>
<feature type="region of interest" description="Disordered" evidence="1">
    <location>
        <begin position="1"/>
        <end position="213"/>
    </location>
</feature>
<dbReference type="EMBL" id="LGTZ01000006">
    <property type="protein sequence ID" value="OJD28486.1"/>
    <property type="molecule type" value="Genomic_DNA"/>
</dbReference>
<name>A0A1J9QI24_9EURO</name>
<reference evidence="2 3" key="1">
    <citation type="submission" date="2015-08" db="EMBL/GenBank/DDBJ databases">
        <title>Emmonsia species relationships and genome sequence.</title>
        <authorList>
            <person name="Cuomo C.A."/>
            <person name="Schwartz I.S."/>
            <person name="Kenyon C."/>
            <person name="De Hoog G.S."/>
            <person name="Govender N.P."/>
            <person name="Botha A."/>
            <person name="Moreno L."/>
            <person name="De Vries M."/>
            <person name="Munoz J.F."/>
            <person name="Stielow J.B."/>
        </authorList>
    </citation>
    <scope>NUCLEOTIDE SEQUENCE [LARGE SCALE GENOMIC DNA]</scope>
    <source>
        <strain evidence="2 3">EI222</strain>
    </source>
</reference>
<feature type="compositionally biased region" description="Basic and acidic residues" evidence="1">
    <location>
        <begin position="72"/>
        <end position="85"/>
    </location>
</feature>
<keyword evidence="3" id="KW-1185">Reference proteome</keyword>
<proteinExistence type="predicted"/>
<feature type="compositionally biased region" description="Polar residues" evidence="1">
    <location>
        <begin position="140"/>
        <end position="149"/>
    </location>
</feature>